<name>A0A9P6J963_MORAP</name>
<proteinExistence type="predicted"/>
<evidence type="ECO:0000313" key="1">
    <source>
        <dbReference type="EMBL" id="KAF9965213.1"/>
    </source>
</evidence>
<dbReference type="EMBL" id="JAAAHY010000277">
    <property type="protein sequence ID" value="KAF9965213.1"/>
    <property type="molecule type" value="Genomic_DNA"/>
</dbReference>
<dbReference type="PANTHER" id="PTHR40050">
    <property type="entry name" value="INNER SPORE COAT PROTEIN H"/>
    <property type="match status" value="1"/>
</dbReference>
<dbReference type="PANTHER" id="PTHR40050:SF1">
    <property type="entry name" value="INNER SPORE COAT PROTEIN H"/>
    <property type="match status" value="1"/>
</dbReference>
<keyword evidence="2" id="KW-1185">Reference proteome</keyword>
<dbReference type="Pfam" id="PF08757">
    <property type="entry name" value="CotH"/>
    <property type="match status" value="1"/>
</dbReference>
<protein>
    <recommendedName>
        <fullName evidence="3">Coth-domain-containing protein</fullName>
    </recommendedName>
</protein>
<evidence type="ECO:0000313" key="2">
    <source>
        <dbReference type="Proteomes" id="UP000738359"/>
    </source>
</evidence>
<gene>
    <name evidence="1" type="ORF">BGZ70_005232</name>
</gene>
<dbReference type="AlphaFoldDB" id="A0A9P6J963"/>
<comment type="caution">
    <text evidence="1">The sequence shown here is derived from an EMBL/GenBank/DDBJ whole genome shotgun (WGS) entry which is preliminary data.</text>
</comment>
<dbReference type="OrthoDB" id="10267127at2759"/>
<dbReference type="InterPro" id="IPR014867">
    <property type="entry name" value="Spore_coat_CotH_CotH2/3/7"/>
</dbReference>
<reference evidence="1" key="1">
    <citation type="journal article" date="2020" name="Fungal Divers.">
        <title>Resolving the Mortierellaceae phylogeny through synthesis of multi-gene phylogenetics and phylogenomics.</title>
        <authorList>
            <person name="Vandepol N."/>
            <person name="Liber J."/>
            <person name="Desiro A."/>
            <person name="Na H."/>
            <person name="Kennedy M."/>
            <person name="Barry K."/>
            <person name="Grigoriev I.V."/>
            <person name="Miller A.N."/>
            <person name="O'Donnell K."/>
            <person name="Stajich J.E."/>
            <person name="Bonito G."/>
        </authorList>
    </citation>
    <scope>NUCLEOTIDE SEQUENCE</scope>
    <source>
        <strain evidence="1">CK1249</strain>
    </source>
</reference>
<sequence>MSALLKTLTFNALQKKPILSLRGANHELASHVVSKWDILNLETFSPVGICSGINDFVHIRTSKDDLEEPYLQTLPQELADNLSASEMGDPALLVELNKFVEGNKVFQEGMFELSGFRSVRAWLRRSRCQSLKFSHAMRILHLSSFLALVSSVLANVTYSVIGFPNAGANTFAVEVNGQLHPLHSSKEMFPLWSTEVMGVYAPSTYRYVQLNQNKKVVAREEFIRSLTGRTTTPNEFFNRENTFTVLPGIKQVYKDVRPKDIGVFDGTQIATIHLTVDPAKFEDMMMHPKDVDRERVPASFKFINAHKVYSTNGVKIKVSGHGSRKFKKVSLHVEFEKTKEGMFFDRSAIKLRAEYNDPTMIREKLYLDLLDSVGVGSSQGSFTRVYVNGKPHGLFLMVEDIGESMLMQTIHHGAIKDVNALGSLYQMGTTVEYKGMRATSYQPNLYKNIIHGNNPKDEPMKQFIAFMKDLEDWDPADTNGITYWKERLDLDGFLRSMALEYLTGAFDSFWWNAHNYYMYFNPQRKVWQFIPIDFDHSFSAGRRLEVDETYKQYAQTCEGPDPKSRPMVSKLICQNKDINKRFETILQTITRGVFNYAALENRVYAYETQMQEEVAWDFAIDRSKRPGLDLGWNFNNFHKTIWGPFPKKAYKGIMPWIRSRVESVANQFAL</sequence>
<evidence type="ECO:0008006" key="3">
    <source>
        <dbReference type="Google" id="ProtNLM"/>
    </source>
</evidence>
<organism evidence="1 2">
    <name type="scientific">Mortierella alpina</name>
    <name type="common">Oleaginous fungus</name>
    <name type="synonym">Mortierella renispora</name>
    <dbReference type="NCBI Taxonomy" id="64518"/>
    <lineage>
        <taxon>Eukaryota</taxon>
        <taxon>Fungi</taxon>
        <taxon>Fungi incertae sedis</taxon>
        <taxon>Mucoromycota</taxon>
        <taxon>Mortierellomycotina</taxon>
        <taxon>Mortierellomycetes</taxon>
        <taxon>Mortierellales</taxon>
        <taxon>Mortierellaceae</taxon>
        <taxon>Mortierella</taxon>
    </lineage>
</organism>
<dbReference type="Proteomes" id="UP000738359">
    <property type="component" value="Unassembled WGS sequence"/>
</dbReference>
<accession>A0A9P6J963</accession>